<keyword evidence="2" id="KW-1185">Reference proteome</keyword>
<evidence type="ECO:0000313" key="2">
    <source>
        <dbReference type="Proteomes" id="UP001049176"/>
    </source>
</evidence>
<name>A0A9P7RQY1_9AGAR</name>
<comment type="caution">
    <text evidence="1">The sequence shown here is derived from an EMBL/GenBank/DDBJ whole genome shotgun (WGS) entry which is preliminary data.</text>
</comment>
<accession>A0A9P7RQY1</accession>
<protein>
    <recommendedName>
        <fullName evidence="3">F-box domain-containing protein</fullName>
    </recommendedName>
</protein>
<dbReference type="OrthoDB" id="2269034at2759"/>
<sequence length="593" mass="67911">MDGDTAAGLICGDLRASPIFRLPPEVLSLIFIFVVKMNRFGGRGKPFGRGEEASFLTEICSKWTSIALDTPEIWACILIKPCHEHNTGLDRDRLRACLARAKSFPLSVEVVANGRDAGFLLLQLVTEYTNWKSLMIYIGRRMDADSCATFLGMMKDNLSSLRQLKVRGFWMNRINTSFQIWKGRNPFPKLEILEFDEDSNLRVFPMVDTSIFPYHQLTEITLDFGGRFTDVNNPEHRVRDTLILCQKRIRSAKLYLQPPSTNSTNPLPKLTFPSLEHLEIHTVPLRFVIILLGQKVDPFFDAFIDLVKRYGVSKTLQKFQLCYDGMMTMGMPPELASCPRPLLDFLKHTTGLVDLRITASPRIKTEQDWVAFLREFWEITMIQDGSRMKAFEDPLTASYPMPCILPKLEHLHISYVIPQFDCHLQRHPNPCEWLKEFVAMVGMRSANGLQSVFLEVVKSGISETEWGLDHYMDLELLRRLQEDMGLAIRVVKRWYPITFTDPGYDCKKVKVLGGSRRPTIEAELLRIIVVSCSVSPVTQEDYEKAPKWSMLYIAEDAGLTALVYHYLHTRTSEIPLATSSRFDHTNFEAPTRP</sequence>
<evidence type="ECO:0008006" key="3">
    <source>
        <dbReference type="Google" id="ProtNLM"/>
    </source>
</evidence>
<dbReference type="AlphaFoldDB" id="A0A9P7RQY1"/>
<dbReference type="Proteomes" id="UP001049176">
    <property type="component" value="Chromosome 9"/>
</dbReference>
<gene>
    <name evidence="1" type="ORF">E1B28_013800</name>
</gene>
<organism evidence="1 2">
    <name type="scientific">Marasmius oreades</name>
    <name type="common">fairy-ring Marasmius</name>
    <dbReference type="NCBI Taxonomy" id="181124"/>
    <lineage>
        <taxon>Eukaryota</taxon>
        <taxon>Fungi</taxon>
        <taxon>Dikarya</taxon>
        <taxon>Basidiomycota</taxon>
        <taxon>Agaricomycotina</taxon>
        <taxon>Agaricomycetes</taxon>
        <taxon>Agaricomycetidae</taxon>
        <taxon>Agaricales</taxon>
        <taxon>Marasmiineae</taxon>
        <taxon>Marasmiaceae</taxon>
        <taxon>Marasmius</taxon>
    </lineage>
</organism>
<evidence type="ECO:0000313" key="1">
    <source>
        <dbReference type="EMBL" id="KAG7087862.1"/>
    </source>
</evidence>
<reference evidence="1" key="1">
    <citation type="journal article" date="2021" name="Genome Biol. Evol.">
        <title>The assembled and annotated genome of the fairy-ring fungus Marasmius oreades.</title>
        <authorList>
            <person name="Hiltunen M."/>
            <person name="Ament-Velasquez S.L."/>
            <person name="Johannesson H."/>
        </authorList>
    </citation>
    <scope>NUCLEOTIDE SEQUENCE</scope>
    <source>
        <strain evidence="1">03SP1</strain>
    </source>
</reference>
<dbReference type="GeneID" id="66082875"/>
<proteinExistence type="predicted"/>
<dbReference type="EMBL" id="CM032189">
    <property type="protein sequence ID" value="KAG7087862.1"/>
    <property type="molecule type" value="Genomic_DNA"/>
</dbReference>
<dbReference type="RefSeq" id="XP_043004333.1">
    <property type="nucleotide sequence ID" value="XM_043158978.1"/>
</dbReference>
<dbReference type="KEGG" id="more:E1B28_013800"/>